<dbReference type="Pfam" id="PF07799">
    <property type="entry name" value="DUF1643"/>
    <property type="match status" value="1"/>
</dbReference>
<evidence type="ECO:0000313" key="2">
    <source>
        <dbReference type="Proteomes" id="UP001312908"/>
    </source>
</evidence>
<proteinExistence type="predicted"/>
<dbReference type="EMBL" id="JAWJZY010000002">
    <property type="protein sequence ID" value="MEE8658397.1"/>
    <property type="molecule type" value="Genomic_DNA"/>
</dbReference>
<protein>
    <submittedName>
        <fullName evidence="1">DUF1643 domain-containing protein</fullName>
    </submittedName>
</protein>
<accession>A0ABU7U0P2</accession>
<gene>
    <name evidence="1" type="ORF">DOFOFD_05170</name>
</gene>
<dbReference type="RefSeq" id="WP_394819337.1">
    <property type="nucleotide sequence ID" value="NZ_JAWJZY010000002.1"/>
</dbReference>
<reference evidence="1 2" key="1">
    <citation type="submission" date="2023-10" db="EMBL/GenBank/DDBJ databases">
        <title>Sorlinia euscelidii gen. nov., sp. nov., an acetic acid bacteria isolated from the gut of Euscelidius variegatus emitter.</title>
        <authorList>
            <person name="Michoud G."/>
            <person name="Marasco R."/>
            <person name="Seferji K."/>
            <person name="Gonella E."/>
            <person name="Garuglieri E."/>
            <person name="Alma A."/>
            <person name="Mapelli F."/>
            <person name="Borin S."/>
            <person name="Daffonchio D."/>
            <person name="Crotti E."/>
        </authorList>
    </citation>
    <scope>NUCLEOTIDE SEQUENCE [LARGE SCALE GENOMIC DNA]</scope>
    <source>
        <strain evidence="1 2">EV16P</strain>
    </source>
</reference>
<dbReference type="Proteomes" id="UP001312908">
    <property type="component" value="Unassembled WGS sequence"/>
</dbReference>
<dbReference type="InterPro" id="IPR012441">
    <property type="entry name" value="DUF1643"/>
</dbReference>
<organism evidence="1 2">
    <name type="scientific">Sorlinia euscelidii</name>
    <dbReference type="NCBI Taxonomy" id="3081148"/>
    <lineage>
        <taxon>Bacteria</taxon>
        <taxon>Pseudomonadati</taxon>
        <taxon>Pseudomonadota</taxon>
        <taxon>Alphaproteobacteria</taxon>
        <taxon>Acetobacterales</taxon>
        <taxon>Acetobacteraceae</taxon>
        <taxon>Sorlinia</taxon>
    </lineage>
</organism>
<sequence length="202" mass="22671">MSNEDRRAGLLPLFREEKAPEQHLVGSSTPLRLKDDVKSTAIYDGPKSCYRYQLHRVWDAARPSLLWIMMNPSVATEYGDDRTVAKCQKWARSWGYGAIYVGNSFAYRCTDQKRLMEVNDPVGPGNDEALLTMAREADKLILAYGSPTNPALRQRGRDVARKLAAAGHQLHVMRLTASGRPEHPLYLPLALQPVPIQLEDIA</sequence>
<keyword evidence="2" id="KW-1185">Reference proteome</keyword>
<comment type="caution">
    <text evidence="1">The sequence shown here is derived from an EMBL/GenBank/DDBJ whole genome shotgun (WGS) entry which is preliminary data.</text>
</comment>
<evidence type="ECO:0000313" key="1">
    <source>
        <dbReference type="EMBL" id="MEE8658397.1"/>
    </source>
</evidence>
<name>A0ABU7U0P2_9PROT</name>